<dbReference type="Proteomes" id="UP000076512">
    <property type="component" value="Unassembled WGS sequence"/>
</dbReference>
<dbReference type="EMBL" id="LWGR01000021">
    <property type="protein sequence ID" value="KZM69306.1"/>
    <property type="molecule type" value="Genomic_DNA"/>
</dbReference>
<gene>
    <name evidence="2" type="ORF">AWN90_10545</name>
</gene>
<reference evidence="2 3" key="1">
    <citation type="submission" date="2016-04" db="EMBL/GenBank/DDBJ databases">
        <authorList>
            <person name="Evans L.H."/>
            <person name="Alamgir A."/>
            <person name="Owens N."/>
            <person name="Weber N.D."/>
            <person name="Virtaneva K."/>
            <person name="Barbian K."/>
            <person name="Babar A."/>
            <person name="Rosenke K."/>
        </authorList>
    </citation>
    <scope>NUCLEOTIDE SEQUENCE [LARGE SCALE GENOMIC DNA]</scope>
    <source>
        <strain evidence="2 3">IFM 0406</strain>
    </source>
</reference>
<proteinExistence type="predicted"/>
<name>A0A164ICE3_9NOCA</name>
<organism evidence="2 3">
    <name type="scientific">Nocardia terpenica</name>
    <dbReference type="NCBI Taxonomy" id="455432"/>
    <lineage>
        <taxon>Bacteria</taxon>
        <taxon>Bacillati</taxon>
        <taxon>Actinomycetota</taxon>
        <taxon>Actinomycetes</taxon>
        <taxon>Mycobacteriales</taxon>
        <taxon>Nocardiaceae</taxon>
        <taxon>Nocardia</taxon>
    </lineage>
</organism>
<evidence type="ECO:0000313" key="2">
    <source>
        <dbReference type="EMBL" id="KZM69306.1"/>
    </source>
</evidence>
<protein>
    <recommendedName>
        <fullName evidence="1">Putative exodeoxyribonuclease 8 PDDEXK-like domain-containing protein</fullName>
    </recommendedName>
</protein>
<dbReference type="Pfam" id="PF12684">
    <property type="entry name" value="DUF3799"/>
    <property type="match status" value="1"/>
</dbReference>
<keyword evidence="3" id="KW-1185">Reference proteome</keyword>
<evidence type="ECO:0000259" key="1">
    <source>
        <dbReference type="Pfam" id="PF12684"/>
    </source>
</evidence>
<evidence type="ECO:0000313" key="3">
    <source>
        <dbReference type="Proteomes" id="UP000076512"/>
    </source>
</evidence>
<dbReference type="AlphaFoldDB" id="A0A164ICE3"/>
<dbReference type="STRING" id="455432.AWN90_10545"/>
<accession>A0A164ICE3</accession>
<comment type="caution">
    <text evidence="2">The sequence shown here is derived from an EMBL/GenBank/DDBJ whole genome shotgun (WGS) entry which is preliminary data.</text>
</comment>
<dbReference type="Gene3D" id="3.90.320.10">
    <property type="match status" value="1"/>
</dbReference>
<dbReference type="InterPro" id="IPR011604">
    <property type="entry name" value="PDDEXK-like_dom_sf"/>
</dbReference>
<feature type="domain" description="Putative exodeoxyribonuclease 8 PDDEXK-like" evidence="1">
    <location>
        <begin position="102"/>
        <end position="257"/>
    </location>
</feature>
<dbReference type="InterPro" id="IPR024432">
    <property type="entry name" value="Put_RecE_PDDEXK-like_dom"/>
</dbReference>
<sequence>MDPAAPIEPGVYAGVSNGAYHADTDSLSSSGARRLLASCPAQFRYERDHPRTASADHFDIGTAFHTRTLGEGPDIVVVDADSWRTKAAQARQAEAWAAGRTPLLVRQHAMVAAMADAVHRHELAAALLASGTAELSLYWRDEATGVMLRARPDWLPDHTGRLIIVDLKSAETADPAAFGASAARYGYAEQAAWYRAGAIALGLDPDPAFVFVVVAKTPPHLVSVIELDADALAYGHTRNRRAIDTYAHCLDTDTWPGWDTDVHLTGLPRWAHYQEDNQQ</sequence>